<dbReference type="AlphaFoldDB" id="V4LDG4"/>
<evidence type="ECO:0000313" key="1">
    <source>
        <dbReference type="EMBL" id="ESQ40447.1"/>
    </source>
</evidence>
<dbReference type="Gramene" id="ESQ40447">
    <property type="protein sequence ID" value="ESQ40447"/>
    <property type="gene ID" value="EUTSA_v10015234mg"/>
</dbReference>
<sequence>MMRQIRKLSRNLTSSMRDTIMKRRTLIHLIISDMSFGKTILCWTTEKPGLVERACWLVYRF</sequence>
<dbReference type="KEGG" id="eus:EUTSA_v10015234mg"/>
<keyword evidence="2" id="KW-1185">Reference proteome</keyword>
<gene>
    <name evidence="1" type="ORF">EUTSA_v10015234mg</name>
</gene>
<dbReference type="EMBL" id="KI517464">
    <property type="protein sequence ID" value="ESQ40447.1"/>
    <property type="molecule type" value="Genomic_DNA"/>
</dbReference>
<protein>
    <submittedName>
        <fullName evidence="1">Uncharacterized protein</fullName>
    </submittedName>
</protein>
<organism evidence="1 2">
    <name type="scientific">Eutrema salsugineum</name>
    <name type="common">Saltwater cress</name>
    <name type="synonym">Sisymbrium salsugineum</name>
    <dbReference type="NCBI Taxonomy" id="72664"/>
    <lineage>
        <taxon>Eukaryota</taxon>
        <taxon>Viridiplantae</taxon>
        <taxon>Streptophyta</taxon>
        <taxon>Embryophyta</taxon>
        <taxon>Tracheophyta</taxon>
        <taxon>Spermatophyta</taxon>
        <taxon>Magnoliopsida</taxon>
        <taxon>eudicotyledons</taxon>
        <taxon>Gunneridae</taxon>
        <taxon>Pentapetalae</taxon>
        <taxon>rosids</taxon>
        <taxon>malvids</taxon>
        <taxon>Brassicales</taxon>
        <taxon>Brassicaceae</taxon>
        <taxon>Eutremeae</taxon>
        <taxon>Eutrema</taxon>
    </lineage>
</organism>
<name>V4LDG4_EUTSA</name>
<proteinExistence type="predicted"/>
<dbReference type="Proteomes" id="UP000030689">
    <property type="component" value="Unassembled WGS sequence"/>
</dbReference>
<accession>V4LDG4</accession>
<reference evidence="1 2" key="1">
    <citation type="journal article" date="2013" name="Front. Plant Sci.">
        <title>The Reference Genome of the Halophytic Plant Eutrema salsugineum.</title>
        <authorList>
            <person name="Yang R."/>
            <person name="Jarvis D.E."/>
            <person name="Chen H."/>
            <person name="Beilstein M.A."/>
            <person name="Grimwood J."/>
            <person name="Jenkins J."/>
            <person name="Shu S."/>
            <person name="Prochnik S."/>
            <person name="Xin M."/>
            <person name="Ma C."/>
            <person name="Schmutz J."/>
            <person name="Wing R.A."/>
            <person name="Mitchell-Olds T."/>
            <person name="Schumaker K.S."/>
            <person name="Wang X."/>
        </authorList>
    </citation>
    <scope>NUCLEOTIDE SEQUENCE [LARGE SCALE GENOMIC DNA]</scope>
</reference>
<evidence type="ECO:0000313" key="2">
    <source>
        <dbReference type="Proteomes" id="UP000030689"/>
    </source>
</evidence>